<protein>
    <submittedName>
        <fullName evidence="1">Uncharacterized protein</fullName>
    </submittedName>
</protein>
<organism evidence="1">
    <name type="scientific">Loa loa</name>
    <name type="common">Eye worm</name>
    <name type="synonym">Filaria loa</name>
    <dbReference type="NCBI Taxonomy" id="7209"/>
    <lineage>
        <taxon>Eukaryota</taxon>
        <taxon>Metazoa</taxon>
        <taxon>Ecdysozoa</taxon>
        <taxon>Nematoda</taxon>
        <taxon>Chromadorea</taxon>
        <taxon>Rhabditida</taxon>
        <taxon>Spirurina</taxon>
        <taxon>Spiruromorpha</taxon>
        <taxon>Filarioidea</taxon>
        <taxon>Onchocercidae</taxon>
        <taxon>Loa</taxon>
    </lineage>
</organism>
<dbReference type="KEGG" id="loa:LOAG_13488"/>
<sequence>MNHAERELLTTVVGRFNDEEDPPSHRLAKLKNIRLVLTLRLSRSLLMSSVLSVRHSTNLFWKAGNFLERSYFLLLCRRLARIGGGWRKRLRQTTAQTKSYCGSATPSHRRRQERHMQTEWILPHPPMVHFVCPSHLSGFSQLTN</sequence>
<reference evidence="1" key="1">
    <citation type="submission" date="2012-04" db="EMBL/GenBank/DDBJ databases">
        <title>The Genome Sequence of Loa loa.</title>
        <authorList>
            <consortium name="The Broad Institute Genome Sequencing Platform"/>
            <consortium name="Broad Institute Genome Sequencing Center for Infectious Disease"/>
            <person name="Nutman T.B."/>
            <person name="Fink D.L."/>
            <person name="Russ C."/>
            <person name="Young S."/>
            <person name="Zeng Q."/>
            <person name="Gargeya S."/>
            <person name="Alvarado L."/>
            <person name="Berlin A."/>
            <person name="Chapman S.B."/>
            <person name="Chen Z."/>
            <person name="Freedman E."/>
            <person name="Gellesch M."/>
            <person name="Goldberg J."/>
            <person name="Griggs A."/>
            <person name="Gujja S."/>
            <person name="Heilman E.R."/>
            <person name="Heiman D."/>
            <person name="Howarth C."/>
            <person name="Mehta T."/>
            <person name="Neiman D."/>
            <person name="Pearson M."/>
            <person name="Roberts A."/>
            <person name="Saif S."/>
            <person name="Shea T."/>
            <person name="Shenoy N."/>
            <person name="Sisk P."/>
            <person name="Stolte C."/>
            <person name="Sykes S."/>
            <person name="White J."/>
            <person name="Yandava C."/>
            <person name="Haas B."/>
            <person name="Henn M.R."/>
            <person name="Nusbaum C."/>
            <person name="Birren B."/>
        </authorList>
    </citation>
    <scope>NUCLEOTIDE SEQUENCE [LARGE SCALE GENOMIC DNA]</scope>
</reference>
<dbReference type="CTD" id="9950958"/>
<accession>A0A1S0TJ75</accession>
<dbReference type="GeneID" id="9950958"/>
<name>A0A1S0TJ75_LOALO</name>
<gene>
    <name evidence="1" type="ORF">LOAG_13488</name>
</gene>
<dbReference type="EMBL" id="JH712071">
    <property type="protein sequence ID" value="EFO15027.1"/>
    <property type="molecule type" value="Genomic_DNA"/>
</dbReference>
<dbReference type="AlphaFoldDB" id="A0A1S0TJ75"/>
<proteinExistence type="predicted"/>
<dbReference type="InParanoid" id="A0A1S0TJ75"/>
<evidence type="ECO:0000313" key="1">
    <source>
        <dbReference type="EMBL" id="EFO15027.1"/>
    </source>
</evidence>
<dbReference type="RefSeq" id="XP_003149043.1">
    <property type="nucleotide sequence ID" value="XM_003148995.1"/>
</dbReference>